<proteinExistence type="predicted"/>
<keyword evidence="1" id="KW-0812">Transmembrane</keyword>
<comment type="caution">
    <text evidence="2">The sequence shown here is derived from an EMBL/GenBank/DDBJ whole genome shotgun (WGS) entry which is preliminary data.</text>
</comment>
<feature type="transmembrane region" description="Helical" evidence="1">
    <location>
        <begin position="122"/>
        <end position="144"/>
    </location>
</feature>
<feature type="transmembrane region" description="Helical" evidence="1">
    <location>
        <begin position="75"/>
        <end position="102"/>
    </location>
</feature>
<organism evidence="2 3">
    <name type="scientific">Virgisporangium ochraceum</name>
    <dbReference type="NCBI Taxonomy" id="65505"/>
    <lineage>
        <taxon>Bacteria</taxon>
        <taxon>Bacillati</taxon>
        <taxon>Actinomycetota</taxon>
        <taxon>Actinomycetes</taxon>
        <taxon>Micromonosporales</taxon>
        <taxon>Micromonosporaceae</taxon>
        <taxon>Virgisporangium</taxon>
    </lineage>
</organism>
<dbReference type="Proteomes" id="UP000635606">
    <property type="component" value="Unassembled WGS sequence"/>
</dbReference>
<protein>
    <submittedName>
        <fullName evidence="2">Uncharacterized protein</fullName>
    </submittedName>
</protein>
<evidence type="ECO:0000256" key="1">
    <source>
        <dbReference type="SAM" id="Phobius"/>
    </source>
</evidence>
<reference evidence="2" key="1">
    <citation type="submission" date="2021-01" db="EMBL/GenBank/DDBJ databases">
        <title>Whole genome shotgun sequence of Virgisporangium ochraceum NBRC 16418.</title>
        <authorList>
            <person name="Komaki H."/>
            <person name="Tamura T."/>
        </authorList>
    </citation>
    <scope>NUCLEOTIDE SEQUENCE</scope>
    <source>
        <strain evidence="2">NBRC 16418</strain>
    </source>
</reference>
<keyword evidence="1" id="KW-0472">Membrane</keyword>
<name>A0A8J3ZNB5_9ACTN</name>
<gene>
    <name evidence="2" type="ORF">Voc01_018910</name>
</gene>
<evidence type="ECO:0000313" key="2">
    <source>
        <dbReference type="EMBL" id="GIJ66974.1"/>
    </source>
</evidence>
<accession>A0A8J3ZNB5</accession>
<dbReference type="EMBL" id="BOPH01000022">
    <property type="protein sequence ID" value="GIJ66974.1"/>
    <property type="molecule type" value="Genomic_DNA"/>
</dbReference>
<keyword evidence="1" id="KW-1133">Transmembrane helix</keyword>
<evidence type="ECO:0000313" key="3">
    <source>
        <dbReference type="Proteomes" id="UP000635606"/>
    </source>
</evidence>
<dbReference type="AlphaFoldDB" id="A0A8J3ZNB5"/>
<sequence>MTTIDPPARWAVAAAWAVPLCVLPSAVWRVSLLAEDDIRMDAEGWYLVTLSVVSVGLAVLTLALVYPVPVPARVAVVPAVTGGLLLVAISVYVGLNAVFGFVETGPVLIGPEESDAVRRPEPGGPVAVAYLPLLLWGPLVLAVARDRWRRR</sequence>
<keyword evidence="3" id="KW-1185">Reference proteome</keyword>
<feature type="transmembrane region" description="Helical" evidence="1">
    <location>
        <begin position="45"/>
        <end position="68"/>
    </location>
</feature>
<dbReference type="RefSeq" id="WP_203926940.1">
    <property type="nucleotide sequence ID" value="NZ_BOPH01000022.1"/>
</dbReference>